<name>A0A7T0BWQ4_9BACT</name>
<evidence type="ECO:0000256" key="1">
    <source>
        <dbReference type="PROSITE-ProRule" id="PRU00339"/>
    </source>
</evidence>
<dbReference type="SMART" id="SM00028">
    <property type="entry name" value="TPR"/>
    <property type="match status" value="9"/>
</dbReference>
<dbReference type="AlphaFoldDB" id="A0A7T0BWQ4"/>
<dbReference type="SUPFAM" id="SSF48452">
    <property type="entry name" value="TPR-like"/>
    <property type="match status" value="2"/>
</dbReference>
<dbReference type="Pfam" id="PF13432">
    <property type="entry name" value="TPR_16"/>
    <property type="match status" value="2"/>
</dbReference>
<dbReference type="Pfam" id="PF13414">
    <property type="entry name" value="TPR_11"/>
    <property type="match status" value="1"/>
</dbReference>
<feature type="repeat" description="TPR" evidence="1">
    <location>
        <begin position="402"/>
        <end position="435"/>
    </location>
</feature>
<evidence type="ECO:0000313" key="2">
    <source>
        <dbReference type="EMBL" id="QPJ62271.1"/>
    </source>
</evidence>
<feature type="repeat" description="TPR" evidence="1">
    <location>
        <begin position="295"/>
        <end position="328"/>
    </location>
</feature>
<dbReference type="GO" id="GO:0006493">
    <property type="term" value="P:protein O-linked glycosylation"/>
    <property type="evidence" value="ECO:0007669"/>
    <property type="project" value="InterPro"/>
</dbReference>
<dbReference type="InterPro" id="IPR019734">
    <property type="entry name" value="TPR_rpt"/>
</dbReference>
<gene>
    <name evidence="2" type="ORF">G3M70_10465</name>
</gene>
<dbReference type="Gene3D" id="1.25.40.10">
    <property type="entry name" value="Tetratricopeptide repeat domain"/>
    <property type="match status" value="4"/>
</dbReference>
<dbReference type="InterPro" id="IPR037919">
    <property type="entry name" value="OGT"/>
</dbReference>
<keyword evidence="1" id="KW-0802">TPR repeat</keyword>
<dbReference type="EMBL" id="CP048685">
    <property type="protein sequence ID" value="QPJ62271.1"/>
    <property type="molecule type" value="Genomic_DNA"/>
</dbReference>
<dbReference type="InterPro" id="IPR011990">
    <property type="entry name" value="TPR-like_helical_dom_sf"/>
</dbReference>
<dbReference type="PROSITE" id="PS50293">
    <property type="entry name" value="TPR_REGION"/>
    <property type="match status" value="1"/>
</dbReference>
<sequence length="522" mass="59309">MKPTIAQKARTVFAGPEDTWTALGDQLRQKYPELVEQVAKQKSDQVVGRLVDQVCDLFPYNWEDRNAFYEGMILMIRGHNVTALGVFTEICEQDPKAYAAQYFLGYVCGSMGKYKQEVECYRKALRLRPDICQFYFDLACSYEALNNLPKAYEAMKRAVNLEPDFDVLDHWLTFASDNLGRFLDIYGNEEKALAEKARCVSMGYYLVGNALLEVGLNASARQAFKNAVRIEPEFSSAYFQLGVLHLKKLRNKKRASQYLGKAETLFKKKGDVKRARFTQQLLKGNESNEIDESSADAWLQEGLRLHKQGRYQAAVDVYKMAIKFRPDFLDAYYNMGIAYGSLEDQGLDTLDNAIGAFKHSIRLGPEFIHAYIALGAAYLRKGQAGEAVDLLEKATEFAPENPNLFFYLGNAYRSTQRYDDAVRVLEHSARLAPDSVHARFTLGLVLMDSRLYEKAATALKETLRIKPDLADAYLLLGQLNATHLKNPEQARLFLEKGEKLCVKLKDFQKADKIREILSQLDN</sequence>
<reference evidence="2 3" key="1">
    <citation type="submission" date="2020-02" db="EMBL/GenBank/DDBJ databases">
        <title>Genomic and physiological characterization of two novel Nitrospinaceae genera.</title>
        <authorList>
            <person name="Mueller A.J."/>
            <person name="Jung M.-Y."/>
            <person name="Strachan C.R."/>
            <person name="Herbold C.W."/>
            <person name="Kirkegaard R.H."/>
            <person name="Daims H."/>
        </authorList>
    </citation>
    <scope>NUCLEOTIDE SEQUENCE [LARGE SCALE GENOMIC DNA]</scope>
    <source>
        <strain evidence="2">EB</strain>
    </source>
</reference>
<dbReference type="GO" id="GO:0097363">
    <property type="term" value="F:protein O-acetylglucosaminyltransferase activity"/>
    <property type="evidence" value="ECO:0007669"/>
    <property type="project" value="TreeGrafter"/>
</dbReference>
<dbReference type="Pfam" id="PF13181">
    <property type="entry name" value="TPR_8"/>
    <property type="match status" value="3"/>
</dbReference>
<feature type="repeat" description="TPR" evidence="1">
    <location>
        <begin position="368"/>
        <end position="401"/>
    </location>
</feature>
<organism evidence="2 3">
    <name type="scientific">Candidatus Nitronauta litoralis</name>
    <dbReference type="NCBI Taxonomy" id="2705533"/>
    <lineage>
        <taxon>Bacteria</taxon>
        <taxon>Pseudomonadati</taxon>
        <taxon>Nitrospinota/Tectimicrobiota group</taxon>
        <taxon>Nitrospinota</taxon>
        <taxon>Nitrospinia</taxon>
        <taxon>Nitrospinales</taxon>
        <taxon>Nitrospinaceae</taxon>
        <taxon>Candidatus Nitronauta</taxon>
    </lineage>
</organism>
<protein>
    <submittedName>
        <fullName evidence="2">Tetratricopeptide repeat protein</fullName>
    </submittedName>
</protein>
<feature type="repeat" description="TPR" evidence="1">
    <location>
        <begin position="201"/>
        <end position="234"/>
    </location>
</feature>
<dbReference type="PANTHER" id="PTHR44366">
    <property type="entry name" value="UDP-N-ACETYLGLUCOSAMINE--PEPTIDE N-ACETYLGLUCOSAMINYLTRANSFERASE 110 KDA SUBUNIT"/>
    <property type="match status" value="1"/>
</dbReference>
<dbReference type="PROSITE" id="PS50005">
    <property type="entry name" value="TPR"/>
    <property type="match status" value="7"/>
</dbReference>
<dbReference type="Proteomes" id="UP000594688">
    <property type="component" value="Chromosome"/>
</dbReference>
<evidence type="ECO:0000313" key="3">
    <source>
        <dbReference type="Proteomes" id="UP000594688"/>
    </source>
</evidence>
<feature type="repeat" description="TPR" evidence="1">
    <location>
        <begin position="132"/>
        <end position="165"/>
    </location>
</feature>
<feature type="repeat" description="TPR" evidence="1">
    <location>
        <begin position="436"/>
        <end position="469"/>
    </location>
</feature>
<dbReference type="PANTHER" id="PTHR44366:SF1">
    <property type="entry name" value="UDP-N-ACETYLGLUCOSAMINE--PEPTIDE N-ACETYLGLUCOSAMINYLTRANSFERASE 110 KDA SUBUNIT"/>
    <property type="match status" value="1"/>
</dbReference>
<accession>A0A7T0BWQ4</accession>
<dbReference type="KEGG" id="nli:G3M70_10465"/>
<feature type="repeat" description="TPR" evidence="1">
    <location>
        <begin position="98"/>
        <end position="131"/>
    </location>
</feature>
<proteinExistence type="predicted"/>